<evidence type="ECO:0000256" key="1">
    <source>
        <dbReference type="SAM" id="Phobius"/>
    </source>
</evidence>
<sequence>LFSLINSALSLPSFWDLHCSKMAIPVGLILGIVLVAAGVTTMVVYKLEDKHPDDDPQCFPQKSGTIGIRLHGFRYGNQSHCQKLCEEKNRAPEGKKCTCSRNLTIVLDERDFIQISFNPIEGINSTVYKADYTRPRGVQFEKVAIILEDMEYTKHGSVYSFEALGANYFAKPVGIELTREELSNLTYGSIDLMILSQTPLKGRSCSATGLFYDVDDMEEPQPTSPTVTQY</sequence>
<evidence type="ECO:0000313" key="3">
    <source>
        <dbReference type="Proteomes" id="UP001432322"/>
    </source>
</evidence>
<accession>A0AAV5WWA9</accession>
<dbReference type="EMBL" id="BTSY01000007">
    <property type="protein sequence ID" value="GMT35391.1"/>
    <property type="molecule type" value="Genomic_DNA"/>
</dbReference>
<evidence type="ECO:0000313" key="2">
    <source>
        <dbReference type="EMBL" id="GMT35391.1"/>
    </source>
</evidence>
<comment type="caution">
    <text evidence="2">The sequence shown here is derived from an EMBL/GenBank/DDBJ whole genome shotgun (WGS) entry which is preliminary data.</text>
</comment>
<keyword evidence="1" id="KW-0812">Transmembrane</keyword>
<organism evidence="2 3">
    <name type="scientific">Pristionchus fissidentatus</name>
    <dbReference type="NCBI Taxonomy" id="1538716"/>
    <lineage>
        <taxon>Eukaryota</taxon>
        <taxon>Metazoa</taxon>
        <taxon>Ecdysozoa</taxon>
        <taxon>Nematoda</taxon>
        <taxon>Chromadorea</taxon>
        <taxon>Rhabditida</taxon>
        <taxon>Rhabditina</taxon>
        <taxon>Diplogasteromorpha</taxon>
        <taxon>Diplogasteroidea</taxon>
        <taxon>Neodiplogasteridae</taxon>
        <taxon>Pristionchus</taxon>
    </lineage>
</organism>
<feature type="non-terminal residue" evidence="2">
    <location>
        <position position="1"/>
    </location>
</feature>
<proteinExistence type="predicted"/>
<dbReference type="AlphaFoldDB" id="A0AAV5WWA9"/>
<dbReference type="Proteomes" id="UP001432322">
    <property type="component" value="Unassembled WGS sequence"/>
</dbReference>
<feature type="transmembrane region" description="Helical" evidence="1">
    <location>
        <begin position="22"/>
        <end position="45"/>
    </location>
</feature>
<keyword evidence="1" id="KW-0472">Membrane</keyword>
<keyword evidence="1" id="KW-1133">Transmembrane helix</keyword>
<reference evidence="2" key="1">
    <citation type="submission" date="2023-10" db="EMBL/GenBank/DDBJ databases">
        <title>Genome assembly of Pristionchus species.</title>
        <authorList>
            <person name="Yoshida K."/>
            <person name="Sommer R.J."/>
        </authorList>
    </citation>
    <scope>NUCLEOTIDE SEQUENCE</scope>
    <source>
        <strain evidence="2">RS5133</strain>
    </source>
</reference>
<gene>
    <name evidence="2" type="ORF">PFISCL1PPCAC_26688</name>
</gene>
<keyword evidence="3" id="KW-1185">Reference proteome</keyword>
<protein>
    <submittedName>
        <fullName evidence="2">Uncharacterized protein</fullName>
    </submittedName>
</protein>
<name>A0AAV5WWA9_9BILA</name>